<keyword evidence="3" id="KW-0808">Transferase</keyword>
<dbReference type="GO" id="GO:0005524">
    <property type="term" value="F:ATP binding"/>
    <property type="evidence" value="ECO:0007669"/>
    <property type="project" value="InterPro"/>
</dbReference>
<reference evidence="3 4" key="1">
    <citation type="submission" date="2016-02" db="EMBL/GenBank/DDBJ databases">
        <title>Genome analysis of coral dinoflagellate symbionts highlights evolutionary adaptations to a symbiotic lifestyle.</title>
        <authorList>
            <person name="Aranda M."/>
            <person name="Li Y."/>
            <person name="Liew Y.J."/>
            <person name="Baumgarten S."/>
            <person name="Simakov O."/>
            <person name="Wilson M."/>
            <person name="Piel J."/>
            <person name="Ashoor H."/>
            <person name="Bougouffa S."/>
            <person name="Bajic V.B."/>
            <person name="Ryu T."/>
            <person name="Ravasi T."/>
            <person name="Bayer T."/>
            <person name="Micklem G."/>
            <person name="Kim H."/>
            <person name="Bhak J."/>
            <person name="Lajeunesse T.C."/>
            <person name="Voolstra C.R."/>
        </authorList>
    </citation>
    <scope>NUCLEOTIDE SEQUENCE [LARGE SCALE GENOMIC DNA]</scope>
    <source>
        <strain evidence="3 4">CCMP2467</strain>
    </source>
</reference>
<evidence type="ECO:0000259" key="2">
    <source>
        <dbReference type="PROSITE" id="PS50011"/>
    </source>
</evidence>
<dbReference type="InterPro" id="IPR000719">
    <property type="entry name" value="Prot_kinase_dom"/>
</dbReference>
<dbReference type="Gene3D" id="1.10.510.10">
    <property type="entry name" value="Transferase(Phosphotransferase) domain 1"/>
    <property type="match status" value="1"/>
</dbReference>
<feature type="domain" description="Protein kinase" evidence="2">
    <location>
        <begin position="498"/>
        <end position="758"/>
    </location>
</feature>
<dbReference type="PROSITE" id="PS50011">
    <property type="entry name" value="PROTEIN_KINASE_DOM"/>
    <property type="match status" value="1"/>
</dbReference>
<dbReference type="SUPFAM" id="SSF56112">
    <property type="entry name" value="Protein kinase-like (PK-like)"/>
    <property type="match status" value="1"/>
</dbReference>
<dbReference type="PANTHER" id="PTHR44167:SF30">
    <property type="entry name" value="PHOSPHORYLASE KINASE"/>
    <property type="match status" value="1"/>
</dbReference>
<dbReference type="CDD" id="cd00084">
    <property type="entry name" value="HMG-box_SF"/>
    <property type="match status" value="1"/>
</dbReference>
<accession>A0A1Q9F639</accession>
<comment type="caution">
    <text evidence="3">The sequence shown here is derived from an EMBL/GenBank/DDBJ whole genome shotgun (WGS) entry which is preliminary data.</text>
</comment>
<dbReference type="SMART" id="SM00220">
    <property type="entry name" value="S_TKc"/>
    <property type="match status" value="1"/>
</dbReference>
<protein>
    <submittedName>
        <fullName evidence="3">Serine/threonine-protein kinase ppk25</fullName>
    </submittedName>
</protein>
<feature type="compositionally biased region" description="Basic and acidic residues" evidence="1">
    <location>
        <begin position="361"/>
        <end position="381"/>
    </location>
</feature>
<evidence type="ECO:0000256" key="1">
    <source>
        <dbReference type="SAM" id="MobiDB-lite"/>
    </source>
</evidence>
<name>A0A1Q9F639_SYMMI</name>
<evidence type="ECO:0000313" key="3">
    <source>
        <dbReference type="EMBL" id="OLQ15158.1"/>
    </source>
</evidence>
<proteinExistence type="predicted"/>
<evidence type="ECO:0000313" key="4">
    <source>
        <dbReference type="Proteomes" id="UP000186817"/>
    </source>
</evidence>
<organism evidence="3 4">
    <name type="scientific">Symbiodinium microadriaticum</name>
    <name type="common">Dinoflagellate</name>
    <name type="synonym">Zooxanthella microadriatica</name>
    <dbReference type="NCBI Taxonomy" id="2951"/>
    <lineage>
        <taxon>Eukaryota</taxon>
        <taxon>Sar</taxon>
        <taxon>Alveolata</taxon>
        <taxon>Dinophyceae</taxon>
        <taxon>Suessiales</taxon>
        <taxon>Symbiodiniaceae</taxon>
        <taxon>Symbiodinium</taxon>
    </lineage>
</organism>
<dbReference type="Proteomes" id="UP000186817">
    <property type="component" value="Unassembled WGS sequence"/>
</dbReference>
<feature type="region of interest" description="Disordered" evidence="1">
    <location>
        <begin position="322"/>
        <end position="428"/>
    </location>
</feature>
<dbReference type="GO" id="GO:0044773">
    <property type="term" value="P:mitotic DNA damage checkpoint signaling"/>
    <property type="evidence" value="ECO:0007669"/>
    <property type="project" value="TreeGrafter"/>
</dbReference>
<dbReference type="GO" id="GO:0004674">
    <property type="term" value="F:protein serine/threonine kinase activity"/>
    <property type="evidence" value="ECO:0007669"/>
    <property type="project" value="TreeGrafter"/>
</dbReference>
<dbReference type="PANTHER" id="PTHR44167">
    <property type="entry name" value="OVARIAN-SPECIFIC SERINE/THREONINE-PROTEIN KINASE LOK-RELATED"/>
    <property type="match status" value="1"/>
</dbReference>
<keyword evidence="4" id="KW-1185">Reference proteome</keyword>
<sequence>MDSITIYVKARADPNCPDVVPFQLPIFSPHRLTAWLVRTGRLQLDREASQQFSKHFREQRAPWMQDELYAATNYYPYGLYGDEAEYSVTKEKLLVIFINFPLQTSSKTVWDTRWPVCMLRTERIVGPETLVPIWDYLAWSANVLFDGRWPHKNLSGEEIRYSDSNCRAGQFLCNGNKFRLCEFRADWKWHLQSFRLKAHFGANNICHRCAASKTDALYPYSDFRPDAAWIQTERTQREFLLTMLGEPLNSLVYVAGFHYRMVRFDTMHAVSLGIGQFTNGSAFKELVDINHFSGDDNAAVNCSDMSTRCFGGFGYAEMAKKEDHDDNRAASSAASSVLPPPPKAEEDDAPPPPEPSSSSSARREDDQDAAHADSERDDGDHLLPPPSRVKSLRQTQWEESRRKRPRGGKKNQEKIASMPKAANVEEHRQRVSAWAREWNNMTKEDKEKYVSQSKKEKSSRDEVLEEVAFEKKWEKPRESESQGSAQAGAAVPVKMGDWLLQERLGQGTYGETFVAVNIKLGLKGALKMFTGNNESKNEEFEVYQCLQKAATKPVQASCFLPILDFSRADTCSWMVVPWIPSGCLRQCLSKTGPLKSAALRAMLLQGASALDYLHSLNWLHLDVKPANMLWDPLASKLYLIDFSLVESLPLKGDIFGNNVCTQPYRPPEAWKLPCNVGKFTDAFSLGVSGFEAATARLLFPDPNKIARWKVNRQNAAGTLLWSGMPSDVRLVLWHLTDADYQRRMALGRVAERLKQPAGVDDVSPDSICQ</sequence>
<keyword evidence="3" id="KW-0418">Kinase</keyword>
<dbReference type="AlphaFoldDB" id="A0A1Q9F639"/>
<dbReference type="Pfam" id="PF00069">
    <property type="entry name" value="Pkinase"/>
    <property type="match status" value="1"/>
</dbReference>
<dbReference type="OrthoDB" id="423535at2759"/>
<dbReference type="InterPro" id="IPR011009">
    <property type="entry name" value="Kinase-like_dom_sf"/>
</dbReference>
<gene>
    <name evidence="3" type="primary">ppk25</name>
    <name evidence="3" type="ORF">AK812_SmicGene575</name>
</gene>
<dbReference type="GO" id="GO:0005634">
    <property type="term" value="C:nucleus"/>
    <property type="evidence" value="ECO:0007669"/>
    <property type="project" value="TreeGrafter"/>
</dbReference>
<dbReference type="EMBL" id="LSRX01000006">
    <property type="protein sequence ID" value="OLQ15158.1"/>
    <property type="molecule type" value="Genomic_DNA"/>
</dbReference>